<dbReference type="AlphaFoldDB" id="A0A7J7KLZ5"/>
<dbReference type="Proteomes" id="UP000593567">
    <property type="component" value="Unassembled WGS sequence"/>
</dbReference>
<protein>
    <submittedName>
        <fullName evidence="1">Uncharacterized protein</fullName>
    </submittedName>
</protein>
<accession>A0A7J7KLZ5</accession>
<comment type="caution">
    <text evidence="1">The sequence shown here is derived from an EMBL/GenBank/DDBJ whole genome shotgun (WGS) entry which is preliminary data.</text>
</comment>
<organism evidence="1 2">
    <name type="scientific">Bugula neritina</name>
    <name type="common">Brown bryozoan</name>
    <name type="synonym">Sertularia neritina</name>
    <dbReference type="NCBI Taxonomy" id="10212"/>
    <lineage>
        <taxon>Eukaryota</taxon>
        <taxon>Metazoa</taxon>
        <taxon>Spiralia</taxon>
        <taxon>Lophotrochozoa</taxon>
        <taxon>Bryozoa</taxon>
        <taxon>Gymnolaemata</taxon>
        <taxon>Cheilostomatida</taxon>
        <taxon>Flustrina</taxon>
        <taxon>Buguloidea</taxon>
        <taxon>Bugulidae</taxon>
        <taxon>Bugula</taxon>
    </lineage>
</organism>
<evidence type="ECO:0000313" key="1">
    <source>
        <dbReference type="EMBL" id="KAF6039184.1"/>
    </source>
</evidence>
<dbReference type="EMBL" id="VXIV02000295">
    <property type="protein sequence ID" value="KAF6039184.1"/>
    <property type="molecule type" value="Genomic_DNA"/>
</dbReference>
<evidence type="ECO:0000313" key="2">
    <source>
        <dbReference type="Proteomes" id="UP000593567"/>
    </source>
</evidence>
<name>A0A7J7KLZ5_BUGNE</name>
<proteinExistence type="predicted"/>
<gene>
    <name evidence="1" type="ORF">EB796_002524</name>
</gene>
<reference evidence="1" key="1">
    <citation type="submission" date="2020-06" db="EMBL/GenBank/DDBJ databases">
        <title>Draft genome of Bugula neritina, a colonial animal packing powerful symbionts and potential medicines.</title>
        <authorList>
            <person name="Rayko M."/>
        </authorList>
    </citation>
    <scope>NUCLEOTIDE SEQUENCE [LARGE SCALE GENOMIC DNA]</scope>
    <source>
        <strain evidence="1">Kwan_BN1</strain>
    </source>
</reference>
<sequence length="73" mass="8643">MILHGMMYNQANVGNFIFSIPQYNNTEKRSNKLFRKRNIIKKRKSYFLANGQKHVLLLHLLSSVKFENSPMFP</sequence>
<keyword evidence="2" id="KW-1185">Reference proteome</keyword>